<dbReference type="Proteomes" id="UP000000390">
    <property type="component" value="Chromosome"/>
</dbReference>
<proteinExistence type="predicted"/>
<evidence type="ECO:0000313" key="4">
    <source>
        <dbReference type="Proteomes" id="UP000011645"/>
    </source>
</evidence>
<keyword evidence="4" id="KW-1185">Reference proteome</keyword>
<dbReference type="STRING" id="795797.HacjB3_05235"/>
<evidence type="ECO:0000313" key="1">
    <source>
        <dbReference type="EMBL" id="ADJ14438.1"/>
    </source>
</evidence>
<evidence type="ECO:0000313" key="3">
    <source>
        <dbReference type="Proteomes" id="UP000000390"/>
    </source>
</evidence>
<evidence type="ECO:0000313" key="2">
    <source>
        <dbReference type="EMBL" id="ELY40154.1"/>
    </source>
</evidence>
<organism evidence="1 3">
    <name type="scientific">Halalkalicoccus jeotgali (strain DSM 18796 / CECT 7217 / JCM 14584 / KCTC 4019 / B3)</name>
    <dbReference type="NCBI Taxonomy" id="795797"/>
    <lineage>
        <taxon>Archaea</taxon>
        <taxon>Methanobacteriati</taxon>
        <taxon>Methanobacteriota</taxon>
        <taxon>Stenosarchaea group</taxon>
        <taxon>Halobacteria</taxon>
        <taxon>Halobacteriales</taxon>
        <taxon>Halococcaceae</taxon>
        <taxon>Halalkalicoccus</taxon>
    </lineage>
</organism>
<dbReference type="GeneID" id="9418851"/>
<dbReference type="RefSeq" id="WP_008414572.1">
    <property type="nucleotide sequence ID" value="NC_014297.1"/>
</dbReference>
<reference evidence="2 4" key="2">
    <citation type="journal article" date="2014" name="PLoS Genet.">
        <title>Phylogenetically driven sequencing of extremely halophilic archaea reveals strategies for static and dynamic osmo-response.</title>
        <authorList>
            <person name="Becker E.A."/>
            <person name="Seitzer P.M."/>
            <person name="Tritt A."/>
            <person name="Larsen D."/>
            <person name="Krusor M."/>
            <person name="Yao A.I."/>
            <person name="Wu D."/>
            <person name="Madern D."/>
            <person name="Eisen J.A."/>
            <person name="Darling A.E."/>
            <person name="Facciotti M.T."/>
        </authorList>
    </citation>
    <scope>NUCLEOTIDE SEQUENCE [LARGE SCALE GENOMIC DNA]</scope>
    <source>
        <strain evidence="2">B3</strain>
        <strain evidence="4">DSM 18796 / CECT 7217 / JCM 14584 / KCTC 4019 / B3</strain>
    </source>
</reference>
<accession>D8J9M6</accession>
<dbReference type="EMBL" id="AOHV01000010">
    <property type="protein sequence ID" value="ELY40154.1"/>
    <property type="molecule type" value="Genomic_DNA"/>
</dbReference>
<dbReference type="PATRIC" id="fig|795797.19.peg.636"/>
<protein>
    <submittedName>
        <fullName evidence="1">Uncharacterized protein</fullName>
    </submittedName>
</protein>
<dbReference type="HOGENOM" id="CLU_2032794_0_0_2"/>
<dbReference type="EMBL" id="CP002062">
    <property type="protein sequence ID" value="ADJ14438.1"/>
    <property type="molecule type" value="Genomic_DNA"/>
</dbReference>
<dbReference type="KEGG" id="hje:HacjB3_05235"/>
<gene>
    <name evidence="1" type="ordered locus">HacjB3_05235</name>
    <name evidence="2" type="ORF">C497_03620</name>
</gene>
<name>D8J9M6_HALJB</name>
<reference evidence="1 3" key="1">
    <citation type="journal article" date="2010" name="J. Bacteriol.">
        <title>Complete genome sequence of Halalkalicoccus jeotgali B3(T), an extremely halophilic archaeon.</title>
        <authorList>
            <person name="Roh S.W."/>
            <person name="Nam Y.D."/>
            <person name="Nam S.H."/>
            <person name="Choi S.H."/>
            <person name="Park H.S."/>
            <person name="Bae J.W."/>
        </authorList>
    </citation>
    <scope>NUCLEOTIDE SEQUENCE [LARGE SCALE GENOMIC DNA]</scope>
    <source>
        <strain evidence="1">B3</strain>
        <strain evidence="3">DSM 18796 / CECT 7217 / JCM 14584 / KCTC 4019 / B3</strain>
    </source>
</reference>
<dbReference type="Proteomes" id="UP000011645">
    <property type="component" value="Unassembled WGS sequence"/>
</dbReference>
<dbReference type="AlphaFoldDB" id="D8J9M6"/>
<sequence>MPISTESDTWKEADVGISDKTGILEFLESNPDKAFTTPELCDAIEDTRWGEVIEELQKPGQTDKLVEIHESDEWDRMMMLQREYNIHLDDLMASGDVECRVIPSGEDDNPSEEDASYYTIA</sequence>
<dbReference type="OrthoDB" id="275817at2157"/>